<dbReference type="Pfam" id="PF13847">
    <property type="entry name" value="Methyltransf_31"/>
    <property type="match status" value="1"/>
</dbReference>
<keyword evidence="2" id="KW-0489">Methyltransferase</keyword>
<dbReference type="Gene3D" id="3.40.50.150">
    <property type="entry name" value="Vaccinia Virus protein VP39"/>
    <property type="match status" value="1"/>
</dbReference>
<organism evidence="2 3">
    <name type="scientific">Pelatocladus maniniholoensis HA4357-MV3</name>
    <dbReference type="NCBI Taxonomy" id="1117104"/>
    <lineage>
        <taxon>Bacteria</taxon>
        <taxon>Bacillati</taxon>
        <taxon>Cyanobacteriota</taxon>
        <taxon>Cyanophyceae</taxon>
        <taxon>Nostocales</taxon>
        <taxon>Nostocaceae</taxon>
        <taxon>Pelatocladus</taxon>
    </lineage>
</organism>
<dbReference type="InterPro" id="IPR029063">
    <property type="entry name" value="SAM-dependent_MTases_sf"/>
</dbReference>
<proteinExistence type="predicted"/>
<evidence type="ECO:0000313" key="2">
    <source>
        <dbReference type="EMBL" id="MBW4434623.1"/>
    </source>
</evidence>
<feature type="domain" description="Methyltransferase" evidence="1">
    <location>
        <begin position="50"/>
        <end position="160"/>
    </location>
</feature>
<dbReference type="EMBL" id="JAHHHW010000137">
    <property type="protein sequence ID" value="MBW4434623.1"/>
    <property type="molecule type" value="Genomic_DNA"/>
</dbReference>
<comment type="caution">
    <text evidence="2">The sequence shown here is derived from an EMBL/GenBank/DDBJ whole genome shotgun (WGS) entry which is preliminary data.</text>
</comment>
<protein>
    <submittedName>
        <fullName evidence="2">Methyltransferase domain-containing protein</fullName>
    </submittedName>
</protein>
<name>A0A9E3LVG5_9NOST</name>
<reference evidence="2" key="1">
    <citation type="submission" date="2021-05" db="EMBL/GenBank/DDBJ databases">
        <authorList>
            <person name="Pietrasiak N."/>
            <person name="Ward R."/>
            <person name="Stajich J.E."/>
            <person name="Kurbessoian T."/>
        </authorList>
    </citation>
    <scope>NUCLEOTIDE SEQUENCE</scope>
    <source>
        <strain evidence="2">HA4357-MV3</strain>
    </source>
</reference>
<reference evidence="2" key="2">
    <citation type="journal article" date="2022" name="Microbiol. Resour. Announc.">
        <title>Metagenome Sequencing to Explore Phylogenomics of Terrestrial Cyanobacteria.</title>
        <authorList>
            <person name="Ward R.D."/>
            <person name="Stajich J.E."/>
            <person name="Johansen J.R."/>
            <person name="Huntemann M."/>
            <person name="Clum A."/>
            <person name="Foster B."/>
            <person name="Foster B."/>
            <person name="Roux S."/>
            <person name="Palaniappan K."/>
            <person name="Varghese N."/>
            <person name="Mukherjee S."/>
            <person name="Reddy T.B.K."/>
            <person name="Daum C."/>
            <person name="Copeland A."/>
            <person name="Chen I.A."/>
            <person name="Ivanova N.N."/>
            <person name="Kyrpides N.C."/>
            <person name="Shapiro N."/>
            <person name="Eloe-Fadrosh E.A."/>
            <person name="Pietrasiak N."/>
        </authorList>
    </citation>
    <scope>NUCLEOTIDE SEQUENCE</scope>
    <source>
        <strain evidence="2">HA4357-MV3</strain>
    </source>
</reference>
<accession>A0A9E3LVG5</accession>
<dbReference type="SUPFAM" id="SSF53335">
    <property type="entry name" value="S-adenosyl-L-methionine-dependent methyltransferases"/>
    <property type="match status" value="1"/>
</dbReference>
<keyword evidence="2" id="KW-0808">Transferase</keyword>
<sequence>MEKLGLLGFREVDHSDDPNYYINYLNNLNQVEWFQGYKNRGFARLKIQESNHILDVGCGVGNDAQALAEKVGKSGRVVGIDSSETMITEARKRTQNLDLPLEFYVSDAHTLDFPNNSFDVCRSDRVLIYVSEPVKMIAEMVRVARSGARIDISEPDMGTLVVDMPHRELTRKILNISCDNIPNGWLAHQLPNIFKDLGLKDISVHPETYIVKDFNMASHSFDLAKSANYAREKEIISAEEAGEWLAYLEKASQTGYFFSAITGFCVCGYKP</sequence>
<dbReference type="PANTHER" id="PTHR43861">
    <property type="entry name" value="TRANS-ACONITATE 2-METHYLTRANSFERASE-RELATED"/>
    <property type="match status" value="1"/>
</dbReference>
<dbReference type="Proteomes" id="UP000813215">
    <property type="component" value="Unassembled WGS sequence"/>
</dbReference>
<dbReference type="CDD" id="cd02440">
    <property type="entry name" value="AdoMet_MTases"/>
    <property type="match status" value="1"/>
</dbReference>
<dbReference type="GO" id="GO:0008168">
    <property type="term" value="F:methyltransferase activity"/>
    <property type="evidence" value="ECO:0007669"/>
    <property type="project" value="UniProtKB-KW"/>
</dbReference>
<gene>
    <name evidence="2" type="ORF">KME28_23645</name>
</gene>
<dbReference type="InterPro" id="IPR025714">
    <property type="entry name" value="Methyltranfer_dom"/>
</dbReference>
<evidence type="ECO:0000313" key="3">
    <source>
        <dbReference type="Proteomes" id="UP000813215"/>
    </source>
</evidence>
<evidence type="ECO:0000259" key="1">
    <source>
        <dbReference type="Pfam" id="PF13847"/>
    </source>
</evidence>
<dbReference type="AlphaFoldDB" id="A0A9E3LVG5"/>
<dbReference type="GO" id="GO:0032259">
    <property type="term" value="P:methylation"/>
    <property type="evidence" value="ECO:0007669"/>
    <property type="project" value="UniProtKB-KW"/>
</dbReference>